<name>A0A7W5DYD8_9BACT</name>
<keyword evidence="2" id="KW-1185">Reference proteome</keyword>
<accession>A0A7W5DYD8</accession>
<dbReference type="Proteomes" id="UP000536179">
    <property type="component" value="Unassembled WGS sequence"/>
</dbReference>
<evidence type="ECO:0000313" key="1">
    <source>
        <dbReference type="EMBL" id="MBB3206457.1"/>
    </source>
</evidence>
<comment type="caution">
    <text evidence="1">The sequence shown here is derived from an EMBL/GenBank/DDBJ whole genome shotgun (WGS) entry which is preliminary data.</text>
</comment>
<organism evidence="1 2">
    <name type="scientific">Aporhodopirellula rubra</name>
    <dbReference type="NCBI Taxonomy" id="980271"/>
    <lineage>
        <taxon>Bacteria</taxon>
        <taxon>Pseudomonadati</taxon>
        <taxon>Planctomycetota</taxon>
        <taxon>Planctomycetia</taxon>
        <taxon>Pirellulales</taxon>
        <taxon>Pirellulaceae</taxon>
        <taxon>Aporhodopirellula</taxon>
    </lineage>
</organism>
<sequence>MTMTTKDTPTMIMQVMITDSRLHDAVRYLRRGNRQWFGLVSVFAEYFDGILSSPSRVLSGDEVQTLC</sequence>
<dbReference type="EMBL" id="JACHXU010000006">
    <property type="protein sequence ID" value="MBB3206457.1"/>
    <property type="molecule type" value="Genomic_DNA"/>
</dbReference>
<protein>
    <submittedName>
        <fullName evidence="1">Uncharacterized protein</fullName>
    </submittedName>
</protein>
<reference evidence="1 2" key="1">
    <citation type="submission" date="2020-08" db="EMBL/GenBank/DDBJ databases">
        <title>Genomic Encyclopedia of Type Strains, Phase III (KMG-III): the genomes of soil and plant-associated and newly described type strains.</title>
        <authorList>
            <person name="Whitman W."/>
        </authorList>
    </citation>
    <scope>NUCLEOTIDE SEQUENCE [LARGE SCALE GENOMIC DNA]</scope>
    <source>
        <strain evidence="1 2">CECT 8075</strain>
    </source>
</reference>
<evidence type="ECO:0000313" key="2">
    <source>
        <dbReference type="Proteomes" id="UP000536179"/>
    </source>
</evidence>
<proteinExistence type="predicted"/>
<gene>
    <name evidence="1" type="ORF">FHS27_002266</name>
</gene>
<dbReference type="AlphaFoldDB" id="A0A7W5DYD8"/>